<dbReference type="EMBL" id="ML738329">
    <property type="protein sequence ID" value="KAE8313023.1"/>
    <property type="molecule type" value="Genomic_DNA"/>
</dbReference>
<dbReference type="PANTHER" id="PTHR43591">
    <property type="entry name" value="METHYLTRANSFERASE"/>
    <property type="match status" value="1"/>
</dbReference>
<name>A0A5N6VX20_9EURO</name>
<sequence>MCITMIAILLIITRNLSSCSALNPHSISRCALSSLESESYRTSIKSSVLNYKYENGRRYHAYREGEYALPNDEEEQGRMDLLHHIYSLILDGEIHIAPIKNPQRVLDIGTGTGIWAVDFAEYETDFQIVPSCIVLFFRMLNLSSASQYQSSEVIGNDLSPIQPKWVPPNCQFEIDDFESEWSYAHHFDYIHGRELAGSIHDFPRLCKQAFAHLRPGGFYEIQSFTIDIFSDDGSVGKAPYTKQAVSLVQEASAKFGKPMDNLDTWPAAMKEAGYTDVVCKIVKAPPSPWAKDPKQKEIGRFFKAHQVHSVPAYTNVLLSKVLGWSKTEIDILNMHVLRESKNLEVHQYGKLYLIYGRKPL</sequence>
<feature type="signal peptide" evidence="1">
    <location>
        <begin position="1"/>
        <end position="21"/>
    </location>
</feature>
<accession>A0A5N6VX20</accession>
<keyword evidence="2" id="KW-0808">Transferase</keyword>
<keyword evidence="1" id="KW-0732">Signal</keyword>
<dbReference type="SUPFAM" id="SSF53335">
    <property type="entry name" value="S-adenosyl-L-methionine-dependent methyltransferases"/>
    <property type="match status" value="1"/>
</dbReference>
<dbReference type="InterPro" id="IPR029063">
    <property type="entry name" value="SAM-dependent_MTases_sf"/>
</dbReference>
<dbReference type="GO" id="GO:0008168">
    <property type="term" value="F:methyltransferase activity"/>
    <property type="evidence" value="ECO:0007669"/>
    <property type="project" value="UniProtKB-KW"/>
</dbReference>
<protein>
    <submittedName>
        <fullName evidence="2">S-adenosyl-L-methionine-dependent methyltransferase</fullName>
    </submittedName>
</protein>
<evidence type="ECO:0000256" key="1">
    <source>
        <dbReference type="SAM" id="SignalP"/>
    </source>
</evidence>
<organism evidence="2 3">
    <name type="scientific">Aspergillus transmontanensis</name>
    <dbReference type="NCBI Taxonomy" id="1034304"/>
    <lineage>
        <taxon>Eukaryota</taxon>
        <taxon>Fungi</taxon>
        <taxon>Dikarya</taxon>
        <taxon>Ascomycota</taxon>
        <taxon>Pezizomycotina</taxon>
        <taxon>Eurotiomycetes</taxon>
        <taxon>Eurotiomycetidae</taxon>
        <taxon>Eurotiales</taxon>
        <taxon>Aspergillaceae</taxon>
        <taxon>Aspergillus</taxon>
        <taxon>Aspergillus subgen. Circumdati</taxon>
    </lineage>
</organism>
<gene>
    <name evidence="2" type="ORF">BDV41DRAFT_537992</name>
</gene>
<keyword evidence="2" id="KW-0489">Methyltransferase</keyword>
<dbReference type="GO" id="GO:0032259">
    <property type="term" value="P:methylation"/>
    <property type="evidence" value="ECO:0007669"/>
    <property type="project" value="UniProtKB-KW"/>
</dbReference>
<dbReference type="Proteomes" id="UP000325433">
    <property type="component" value="Unassembled WGS sequence"/>
</dbReference>
<evidence type="ECO:0000313" key="2">
    <source>
        <dbReference type="EMBL" id="KAE8313023.1"/>
    </source>
</evidence>
<feature type="chain" id="PRO_5024902596" evidence="1">
    <location>
        <begin position="22"/>
        <end position="360"/>
    </location>
</feature>
<dbReference type="CDD" id="cd02440">
    <property type="entry name" value="AdoMet_MTases"/>
    <property type="match status" value="1"/>
</dbReference>
<keyword evidence="3" id="KW-1185">Reference proteome</keyword>
<dbReference type="Pfam" id="PF13489">
    <property type="entry name" value="Methyltransf_23"/>
    <property type="match status" value="1"/>
</dbReference>
<proteinExistence type="predicted"/>
<dbReference type="Gene3D" id="3.40.50.150">
    <property type="entry name" value="Vaccinia Virus protein VP39"/>
    <property type="match status" value="1"/>
</dbReference>
<reference evidence="3" key="1">
    <citation type="submission" date="2019-04" db="EMBL/GenBank/DDBJ databases">
        <title>Friends and foes A comparative genomics studyof 23 Aspergillus species from section Flavi.</title>
        <authorList>
            <consortium name="DOE Joint Genome Institute"/>
            <person name="Kjaerbolling I."/>
            <person name="Vesth T."/>
            <person name="Frisvad J.C."/>
            <person name="Nybo J.L."/>
            <person name="Theobald S."/>
            <person name="Kildgaard S."/>
            <person name="Isbrandt T."/>
            <person name="Kuo A."/>
            <person name="Sato A."/>
            <person name="Lyhne E.K."/>
            <person name="Kogle M.E."/>
            <person name="Wiebenga A."/>
            <person name="Kun R.S."/>
            <person name="Lubbers R.J."/>
            <person name="Makela M.R."/>
            <person name="Barry K."/>
            <person name="Chovatia M."/>
            <person name="Clum A."/>
            <person name="Daum C."/>
            <person name="Haridas S."/>
            <person name="He G."/>
            <person name="LaButti K."/>
            <person name="Lipzen A."/>
            <person name="Mondo S."/>
            <person name="Riley R."/>
            <person name="Salamov A."/>
            <person name="Simmons B.A."/>
            <person name="Magnuson J.K."/>
            <person name="Henrissat B."/>
            <person name="Mortensen U.H."/>
            <person name="Larsen T.O."/>
            <person name="Devries R.P."/>
            <person name="Grigoriev I.V."/>
            <person name="Machida M."/>
            <person name="Baker S.E."/>
            <person name="Andersen M.R."/>
        </authorList>
    </citation>
    <scope>NUCLEOTIDE SEQUENCE [LARGE SCALE GENOMIC DNA]</scope>
    <source>
        <strain evidence="3">CBS 130015</strain>
    </source>
</reference>
<dbReference type="PANTHER" id="PTHR43591:SF31">
    <property type="entry name" value="LAEA-LIKE, PUTATIVE (AFU_ORTHOLOGUE AFUA_8G01930)-RELATED"/>
    <property type="match status" value="1"/>
</dbReference>
<dbReference type="AlphaFoldDB" id="A0A5N6VX20"/>
<evidence type="ECO:0000313" key="3">
    <source>
        <dbReference type="Proteomes" id="UP000325433"/>
    </source>
</evidence>